<dbReference type="SUPFAM" id="SSF51215">
    <property type="entry name" value="Regulatory protein AraC"/>
    <property type="match status" value="1"/>
</dbReference>
<dbReference type="Proteomes" id="UP000315235">
    <property type="component" value="Unassembled WGS sequence"/>
</dbReference>
<dbReference type="InterPro" id="IPR050204">
    <property type="entry name" value="AraC_XylS_family_regulators"/>
</dbReference>
<dbReference type="Gene3D" id="1.10.10.60">
    <property type="entry name" value="Homeodomain-like"/>
    <property type="match status" value="1"/>
</dbReference>
<dbReference type="InterPro" id="IPR014710">
    <property type="entry name" value="RmlC-like_jellyroll"/>
</dbReference>
<dbReference type="PROSITE" id="PS01124">
    <property type="entry name" value="HTH_ARAC_FAMILY_2"/>
    <property type="match status" value="1"/>
</dbReference>
<organism evidence="6 7">
    <name type="scientific">Pseudomonas mangiferae</name>
    <dbReference type="NCBI Taxonomy" id="2593654"/>
    <lineage>
        <taxon>Bacteria</taxon>
        <taxon>Pseudomonadati</taxon>
        <taxon>Pseudomonadota</taxon>
        <taxon>Gammaproteobacteria</taxon>
        <taxon>Pseudomonadales</taxon>
        <taxon>Pseudomonadaceae</taxon>
        <taxon>Pseudomonas</taxon>
    </lineage>
</organism>
<keyword evidence="7" id="KW-1185">Reference proteome</keyword>
<dbReference type="OrthoDB" id="9809338at2"/>
<comment type="caution">
    <text evidence="6">The sequence shown here is derived from an EMBL/GenBank/DDBJ whole genome shotgun (WGS) entry which is preliminary data.</text>
</comment>
<evidence type="ECO:0000313" key="6">
    <source>
        <dbReference type="EMBL" id="TRX74616.1"/>
    </source>
</evidence>
<dbReference type="AlphaFoldDB" id="A0A553GYM3"/>
<proteinExistence type="predicted"/>
<dbReference type="Gene3D" id="2.60.120.10">
    <property type="entry name" value="Jelly Rolls"/>
    <property type="match status" value="1"/>
</dbReference>
<protein>
    <submittedName>
        <fullName evidence="6">Helix-turn-helix domain-containing protein</fullName>
    </submittedName>
</protein>
<evidence type="ECO:0000313" key="7">
    <source>
        <dbReference type="Proteomes" id="UP000315235"/>
    </source>
</evidence>
<reference evidence="6 7" key="1">
    <citation type="submission" date="2019-07" db="EMBL/GenBank/DDBJ databases">
        <title>Pseudomonas mangiferae sp. nov., isolated from bark of mango tree in Thailand.</title>
        <authorList>
            <person name="Srisuk N."/>
            <person name="Anurat P."/>
        </authorList>
    </citation>
    <scope>NUCLEOTIDE SEQUENCE [LARGE SCALE GENOMIC DNA]</scope>
    <source>
        <strain evidence="6 7">DMKU_BBB3-04</strain>
    </source>
</reference>
<dbReference type="GO" id="GO:0043565">
    <property type="term" value="F:sequence-specific DNA binding"/>
    <property type="evidence" value="ECO:0007669"/>
    <property type="project" value="InterPro"/>
</dbReference>
<dbReference type="SMART" id="SM00342">
    <property type="entry name" value="HTH_ARAC"/>
    <property type="match status" value="1"/>
</dbReference>
<evidence type="ECO:0000259" key="5">
    <source>
        <dbReference type="PROSITE" id="PS01124"/>
    </source>
</evidence>
<accession>A0A553GYM3</accession>
<feature type="domain" description="HTH araC/xylS-type" evidence="5">
    <location>
        <begin position="206"/>
        <end position="303"/>
    </location>
</feature>
<dbReference type="SUPFAM" id="SSF46689">
    <property type="entry name" value="Homeodomain-like"/>
    <property type="match status" value="2"/>
</dbReference>
<dbReference type="InterPro" id="IPR009057">
    <property type="entry name" value="Homeodomain-like_sf"/>
</dbReference>
<dbReference type="InterPro" id="IPR037923">
    <property type="entry name" value="HTH-like"/>
</dbReference>
<name>A0A553GYM3_9PSED</name>
<keyword evidence="1" id="KW-0805">Transcription regulation</keyword>
<dbReference type="EMBL" id="VJOY01000007">
    <property type="protein sequence ID" value="TRX74616.1"/>
    <property type="molecule type" value="Genomic_DNA"/>
</dbReference>
<evidence type="ECO:0000256" key="2">
    <source>
        <dbReference type="ARBA" id="ARBA00023125"/>
    </source>
</evidence>
<keyword evidence="3" id="KW-0804">Transcription</keyword>
<dbReference type="InterPro" id="IPR003313">
    <property type="entry name" value="AraC-bd"/>
</dbReference>
<dbReference type="GO" id="GO:0003700">
    <property type="term" value="F:DNA-binding transcription factor activity"/>
    <property type="evidence" value="ECO:0007669"/>
    <property type="project" value="InterPro"/>
</dbReference>
<evidence type="ECO:0000256" key="4">
    <source>
        <dbReference type="ARBA" id="ARBA00037345"/>
    </source>
</evidence>
<dbReference type="PANTHER" id="PTHR46796">
    <property type="entry name" value="HTH-TYPE TRANSCRIPTIONAL ACTIVATOR RHAS-RELATED"/>
    <property type="match status" value="1"/>
</dbReference>
<evidence type="ECO:0000256" key="3">
    <source>
        <dbReference type="ARBA" id="ARBA00023163"/>
    </source>
</evidence>
<comment type="function">
    <text evidence="4">Regulatory protein of the TOL plasmid xyl operons. XylS activates the xylXYZLTEGFJQKIH operon required for the degradation of toluene, m-xylene and p-xylene.</text>
</comment>
<dbReference type="Pfam" id="PF02311">
    <property type="entry name" value="AraC_binding"/>
    <property type="match status" value="1"/>
</dbReference>
<sequence length="311" mass="35174">MFPATLRRKDRRGCLAPRAIWHTDTIPPNFLFARSGAMPKLIGLYRRAGLEIVRIRASNADAFPKHTHDEYVISANLSGSESVWLDGREFEVRPGEVTAYNPNALQASSYSCQRTPLEFISLYLSPDLMRDIATQGGLISGHHPELRRPLQRDPRLSQLIVEMEQLGRHGQHDALDALLHELVARLLGDGRDDEPLPDATPGPRDLLLTDYLHEHLSRQVSLDELASISGVSKYHLLRAFRAQTGLTPCKYHMQLRLLEAKRRLRAGQDIQDVVYDLGFYDQSHFSNAFRKCVGASPRRFAQPTWPALGLR</sequence>
<dbReference type="InterPro" id="IPR018060">
    <property type="entry name" value="HTH_AraC"/>
</dbReference>
<evidence type="ECO:0000256" key="1">
    <source>
        <dbReference type="ARBA" id="ARBA00023015"/>
    </source>
</evidence>
<keyword evidence="2" id="KW-0238">DNA-binding</keyword>
<dbReference type="Pfam" id="PF12833">
    <property type="entry name" value="HTH_18"/>
    <property type="match status" value="1"/>
</dbReference>
<gene>
    <name evidence="6" type="ORF">FM069_11450</name>
</gene>